<keyword evidence="6 11" id="KW-0418">Kinase</keyword>
<dbReference type="InterPro" id="IPR011712">
    <property type="entry name" value="Sig_transdc_His_kin_sub3_dim/P"/>
</dbReference>
<evidence type="ECO:0000256" key="8">
    <source>
        <dbReference type="ARBA" id="ARBA00023012"/>
    </source>
</evidence>
<feature type="transmembrane region" description="Helical" evidence="9">
    <location>
        <begin position="71"/>
        <end position="89"/>
    </location>
</feature>
<evidence type="ECO:0000256" key="9">
    <source>
        <dbReference type="SAM" id="Phobius"/>
    </source>
</evidence>
<dbReference type="Gene3D" id="3.30.565.10">
    <property type="entry name" value="Histidine kinase-like ATPase, C-terminal domain"/>
    <property type="match status" value="1"/>
</dbReference>
<evidence type="ECO:0000256" key="6">
    <source>
        <dbReference type="ARBA" id="ARBA00022777"/>
    </source>
</evidence>
<dbReference type="Pfam" id="PF07730">
    <property type="entry name" value="HisKA_3"/>
    <property type="match status" value="1"/>
</dbReference>
<dbReference type="InterPro" id="IPR050482">
    <property type="entry name" value="Sensor_HK_TwoCompSys"/>
</dbReference>
<evidence type="ECO:0000313" key="12">
    <source>
        <dbReference type="Proteomes" id="UP001162780"/>
    </source>
</evidence>
<keyword evidence="8" id="KW-0902">Two-component regulatory system</keyword>
<dbReference type="Proteomes" id="UP001162780">
    <property type="component" value="Chromosome"/>
</dbReference>
<reference evidence="11" key="1">
    <citation type="submission" date="2022-11" db="EMBL/GenBank/DDBJ databases">
        <title>Methylomonas rapida sp. nov., Carotenoid-Producing Obligate Methanotrophs with High Growth Characteristics and Biotechnological Potential.</title>
        <authorList>
            <person name="Tikhonova E.N."/>
            <person name="Suleimanov R.Z."/>
            <person name="Miroshnikov K."/>
            <person name="Oshkin I.Y."/>
            <person name="Belova S.E."/>
            <person name="Danilova O.V."/>
            <person name="Ashikhmin A."/>
            <person name="Konopkin A."/>
            <person name="But S.Y."/>
            <person name="Khmelenina V.N."/>
            <person name="Kuznetsov N."/>
            <person name="Pimenov N.V."/>
            <person name="Dedysh S.N."/>
        </authorList>
    </citation>
    <scope>NUCLEOTIDE SEQUENCE</scope>
    <source>
        <strain evidence="11">MP1</strain>
    </source>
</reference>
<evidence type="ECO:0000259" key="10">
    <source>
        <dbReference type="Pfam" id="PF07730"/>
    </source>
</evidence>
<evidence type="ECO:0000256" key="5">
    <source>
        <dbReference type="ARBA" id="ARBA00022741"/>
    </source>
</evidence>
<gene>
    <name evidence="11" type="ORF">NM686_005205</name>
</gene>
<evidence type="ECO:0000256" key="1">
    <source>
        <dbReference type="ARBA" id="ARBA00000085"/>
    </source>
</evidence>
<keyword evidence="9" id="KW-1133">Transmembrane helix</keyword>
<keyword evidence="12" id="KW-1185">Reference proteome</keyword>
<keyword evidence="4" id="KW-0808">Transferase</keyword>
<sequence length="582" mass="65335">MQTLSPLTRTERIIILSRIVLAAFSLLAIWLDPLEPEATASATFRILQVYFIYAACLLPVLLWLPLKIRQIGLFSHIIDVCLYSLLVTITQGSTSPFFSYFIFALLAAALRWQKIGILWSALAFLCLLLASGSFLEFEMHHADGGFELNRFIIRNVHLTIVALLLINLTTYEHQLRQELNKLSQWPLQLPSDTDLHVFVREILAYAVDLLETPRILMLWEEFEEPHNYLALWESDHLYWQKLEPSAYQACIAPTLADCHFLSKNIGAPNSRMLCMSPSGLAYRAGPGIDPLLIAKHAIQAVIGLSLKGQTFRGYLLLLDKPALNLDDLSLGILAAQQIATRIDQFYLHLLQQKTTAIEERIKMARDLHDGVLQTLTGIALQVKNIEHLAGKDPPAAQDALENLGLLIQAEQRHLRQFIQQLKPSDTGYPNTFADLDRRLQEIAHIIEQQWNLQVSIAIEPRLLPIRLNCLEDFYHLIREALINSARHADATQARVQLNISRASINIEINDNGIGFPFTGCYDLAKLSATGLGPKSLMDRTRALGGTLTIQSHRGYVKLLISLPTTSVLSAPLPNFNAATEQT</sequence>
<dbReference type="SUPFAM" id="SSF55874">
    <property type="entry name" value="ATPase domain of HSP90 chaperone/DNA topoisomerase II/histidine kinase"/>
    <property type="match status" value="1"/>
</dbReference>
<comment type="catalytic activity">
    <reaction evidence="1">
        <text>ATP + protein L-histidine = ADP + protein N-phospho-L-histidine.</text>
        <dbReference type="EC" id="2.7.13.3"/>
    </reaction>
</comment>
<dbReference type="CDD" id="cd16917">
    <property type="entry name" value="HATPase_UhpB-NarQ-NarX-like"/>
    <property type="match status" value="1"/>
</dbReference>
<feature type="transmembrane region" description="Helical" evidence="9">
    <location>
        <begin position="117"/>
        <end position="135"/>
    </location>
</feature>
<proteinExistence type="predicted"/>
<dbReference type="PANTHER" id="PTHR24421:SF10">
    <property type="entry name" value="NITRATE_NITRITE SENSOR PROTEIN NARQ"/>
    <property type="match status" value="1"/>
</dbReference>
<protein>
    <recommendedName>
        <fullName evidence="2">histidine kinase</fullName>
        <ecNumber evidence="2">2.7.13.3</ecNumber>
    </recommendedName>
</protein>
<keyword evidence="9" id="KW-0472">Membrane</keyword>
<feature type="transmembrane region" description="Helical" evidence="9">
    <location>
        <begin position="151"/>
        <end position="171"/>
    </location>
</feature>
<evidence type="ECO:0000256" key="4">
    <source>
        <dbReference type="ARBA" id="ARBA00022679"/>
    </source>
</evidence>
<keyword evidence="3" id="KW-0597">Phosphoprotein</keyword>
<evidence type="ECO:0000256" key="2">
    <source>
        <dbReference type="ARBA" id="ARBA00012438"/>
    </source>
</evidence>
<evidence type="ECO:0000313" key="11">
    <source>
        <dbReference type="EMBL" id="WAR45916.1"/>
    </source>
</evidence>
<organism evidence="11 12">
    <name type="scientific">Methylomonas rapida</name>
    <dbReference type="NCBI Taxonomy" id="2963939"/>
    <lineage>
        <taxon>Bacteria</taxon>
        <taxon>Pseudomonadati</taxon>
        <taxon>Pseudomonadota</taxon>
        <taxon>Gammaproteobacteria</taxon>
        <taxon>Methylococcales</taxon>
        <taxon>Methylococcaceae</taxon>
        <taxon>Methylomonas</taxon>
    </lineage>
</organism>
<feature type="transmembrane region" description="Helical" evidence="9">
    <location>
        <begin position="12"/>
        <end position="31"/>
    </location>
</feature>
<feature type="domain" description="Signal transduction histidine kinase subgroup 3 dimerisation and phosphoacceptor" evidence="10">
    <location>
        <begin position="359"/>
        <end position="425"/>
    </location>
</feature>
<dbReference type="Gene3D" id="1.20.5.1930">
    <property type="match status" value="1"/>
</dbReference>
<feature type="transmembrane region" description="Helical" evidence="9">
    <location>
        <begin position="43"/>
        <end position="64"/>
    </location>
</feature>
<dbReference type="RefSeq" id="WP_255186823.1">
    <property type="nucleotide sequence ID" value="NZ_CP113517.1"/>
</dbReference>
<keyword evidence="9" id="KW-0812">Transmembrane</keyword>
<dbReference type="PANTHER" id="PTHR24421">
    <property type="entry name" value="NITRATE/NITRITE SENSOR PROTEIN NARX-RELATED"/>
    <property type="match status" value="1"/>
</dbReference>
<evidence type="ECO:0000256" key="7">
    <source>
        <dbReference type="ARBA" id="ARBA00022840"/>
    </source>
</evidence>
<keyword evidence="7" id="KW-0067">ATP-binding</keyword>
<dbReference type="EMBL" id="CP113517">
    <property type="protein sequence ID" value="WAR45916.1"/>
    <property type="molecule type" value="Genomic_DNA"/>
</dbReference>
<keyword evidence="5" id="KW-0547">Nucleotide-binding</keyword>
<accession>A0ABY7GN33</accession>
<name>A0ABY7GN33_9GAMM</name>
<evidence type="ECO:0000256" key="3">
    <source>
        <dbReference type="ARBA" id="ARBA00022553"/>
    </source>
</evidence>
<dbReference type="InterPro" id="IPR036890">
    <property type="entry name" value="HATPase_C_sf"/>
</dbReference>
<dbReference type="EC" id="2.7.13.3" evidence="2"/>
<dbReference type="GO" id="GO:0016301">
    <property type="term" value="F:kinase activity"/>
    <property type="evidence" value="ECO:0007669"/>
    <property type="project" value="UniProtKB-KW"/>
</dbReference>